<proteinExistence type="predicted"/>
<comment type="caution">
    <text evidence="6">The sequence shown here is derived from an EMBL/GenBank/DDBJ whole genome shotgun (WGS) entry which is preliminary data.</text>
</comment>
<keyword evidence="2" id="KW-0677">Repeat</keyword>
<keyword evidence="7" id="KW-1185">Reference proteome</keyword>
<evidence type="ECO:0000256" key="4">
    <source>
        <dbReference type="ARBA" id="ARBA00022840"/>
    </source>
</evidence>
<dbReference type="PANTHER" id="PTHR43790:SF9">
    <property type="entry name" value="GALACTOFURANOSE TRANSPORTER ATP-BINDING PROTEIN YTFR"/>
    <property type="match status" value="1"/>
</dbReference>
<dbReference type="GO" id="GO:0016887">
    <property type="term" value="F:ATP hydrolysis activity"/>
    <property type="evidence" value="ECO:0007669"/>
    <property type="project" value="InterPro"/>
</dbReference>
<name>A0A939SBK2_9MICO</name>
<dbReference type="SMART" id="SM00382">
    <property type="entry name" value="AAA"/>
    <property type="match status" value="2"/>
</dbReference>
<reference evidence="6" key="1">
    <citation type="submission" date="2021-03" db="EMBL/GenBank/DDBJ databases">
        <title>Leucobacter chromiisoli sp. nov., isolated from chromium-containing soil of chemical plant.</title>
        <authorList>
            <person name="Xu Z."/>
        </authorList>
    </citation>
    <scope>NUCLEOTIDE SEQUENCE</scope>
    <source>
        <strain evidence="6">S27</strain>
    </source>
</reference>
<organism evidence="6 7">
    <name type="scientific">Leucobacter weissii</name>
    <dbReference type="NCBI Taxonomy" id="1983706"/>
    <lineage>
        <taxon>Bacteria</taxon>
        <taxon>Bacillati</taxon>
        <taxon>Actinomycetota</taxon>
        <taxon>Actinomycetes</taxon>
        <taxon>Micrococcales</taxon>
        <taxon>Microbacteriaceae</taxon>
        <taxon>Leucobacter</taxon>
    </lineage>
</organism>
<dbReference type="PROSITE" id="PS50893">
    <property type="entry name" value="ABC_TRANSPORTER_2"/>
    <property type="match status" value="2"/>
</dbReference>
<gene>
    <name evidence="6" type="ORF">J4H92_06125</name>
</gene>
<dbReference type="GO" id="GO:0005524">
    <property type="term" value="F:ATP binding"/>
    <property type="evidence" value="ECO:0007669"/>
    <property type="project" value="UniProtKB-KW"/>
</dbReference>
<feature type="domain" description="ABC transporter" evidence="5">
    <location>
        <begin position="10"/>
        <end position="244"/>
    </location>
</feature>
<evidence type="ECO:0000313" key="7">
    <source>
        <dbReference type="Proteomes" id="UP000664382"/>
    </source>
</evidence>
<dbReference type="RefSeq" id="WP_208097172.1">
    <property type="nucleotide sequence ID" value="NZ_JAGDYM010000005.1"/>
</dbReference>
<dbReference type="SUPFAM" id="SSF52540">
    <property type="entry name" value="P-loop containing nucleoside triphosphate hydrolases"/>
    <property type="match status" value="2"/>
</dbReference>
<keyword evidence="1" id="KW-0813">Transport</keyword>
<dbReference type="PROSITE" id="PS00211">
    <property type="entry name" value="ABC_TRANSPORTER_1"/>
    <property type="match status" value="1"/>
</dbReference>
<dbReference type="Gene3D" id="3.40.50.300">
    <property type="entry name" value="P-loop containing nucleotide triphosphate hydrolases"/>
    <property type="match status" value="2"/>
</dbReference>
<dbReference type="PANTHER" id="PTHR43790">
    <property type="entry name" value="CARBOHYDRATE TRANSPORT ATP-BINDING PROTEIN MG119-RELATED"/>
    <property type="match status" value="1"/>
</dbReference>
<protein>
    <submittedName>
        <fullName evidence="6">Sugar ABC transporter ATP-binding protein</fullName>
    </submittedName>
</protein>
<dbReference type="CDD" id="cd03215">
    <property type="entry name" value="ABC_Carb_Monos_II"/>
    <property type="match status" value="1"/>
</dbReference>
<evidence type="ECO:0000313" key="6">
    <source>
        <dbReference type="EMBL" id="MBO1901525.1"/>
    </source>
</evidence>
<dbReference type="InterPro" id="IPR017871">
    <property type="entry name" value="ABC_transporter-like_CS"/>
</dbReference>
<accession>A0A939SBK2</accession>
<dbReference type="InterPro" id="IPR003593">
    <property type="entry name" value="AAA+_ATPase"/>
</dbReference>
<evidence type="ECO:0000256" key="2">
    <source>
        <dbReference type="ARBA" id="ARBA00022737"/>
    </source>
</evidence>
<evidence type="ECO:0000256" key="3">
    <source>
        <dbReference type="ARBA" id="ARBA00022741"/>
    </source>
</evidence>
<evidence type="ECO:0000259" key="5">
    <source>
        <dbReference type="PROSITE" id="PS50893"/>
    </source>
</evidence>
<keyword evidence="4 6" id="KW-0067">ATP-binding</keyword>
<dbReference type="InterPro" id="IPR050107">
    <property type="entry name" value="ABC_carbohydrate_import_ATPase"/>
</dbReference>
<dbReference type="InterPro" id="IPR003439">
    <property type="entry name" value="ABC_transporter-like_ATP-bd"/>
</dbReference>
<sequence>MSEHSDDIAIAIEGVTKQYGPTTALDGVSLRIRRGRSCALLGRNGAGKSTLIAALTGLVRADSGTISVRGDADGEIEGPGGHSIACVYQKSTLVSELTVAENIWLGRYPRNRLGLVDWHRMRADSLAYLEEWGIGHTVDLPVEALEPIEAKIVEVCRALSRGPRILLLDEPTAGLDEAGCRELFEKIRLARSRGVTIIYVSHYLEEVFQVCDEAVILRDGRVVLEADTADLTVETIVDAMVGEVDGRPGHAARDLPEEVPESRPVVLDIDGAVIGEVSASTRVRRGEILGFTGLDGAGHVRIAEAIVGAQALDSGRISVGGTRVPRGVDGAIRAGIGFVPEDRHRSGFVPDLSVEENSTLSALRLLRNRAGLIDERRRRTKYEELAGEWEIKASSPEQRTAELSGGNQQKVVMARALATDPDILVLINPTAGVDVHARSSIYTTIQELALAGRTVVIASSDGVDFTIAHRVIVMFRGRPHAELAAGFSEKQLAAAVQGE</sequence>
<dbReference type="Proteomes" id="UP000664382">
    <property type="component" value="Unassembled WGS sequence"/>
</dbReference>
<dbReference type="AlphaFoldDB" id="A0A939SBK2"/>
<dbReference type="Pfam" id="PF00005">
    <property type="entry name" value="ABC_tran"/>
    <property type="match status" value="2"/>
</dbReference>
<dbReference type="InterPro" id="IPR027417">
    <property type="entry name" value="P-loop_NTPase"/>
</dbReference>
<dbReference type="CDD" id="cd03216">
    <property type="entry name" value="ABC_Carb_Monos_I"/>
    <property type="match status" value="1"/>
</dbReference>
<keyword evidence="3" id="KW-0547">Nucleotide-binding</keyword>
<evidence type="ECO:0000256" key="1">
    <source>
        <dbReference type="ARBA" id="ARBA00022448"/>
    </source>
</evidence>
<dbReference type="EMBL" id="JAGDYM010000005">
    <property type="protein sequence ID" value="MBO1901525.1"/>
    <property type="molecule type" value="Genomic_DNA"/>
</dbReference>
<feature type="domain" description="ABC transporter" evidence="5">
    <location>
        <begin position="260"/>
        <end position="496"/>
    </location>
</feature>